<keyword evidence="4" id="KW-1185">Reference proteome</keyword>
<evidence type="ECO:0000256" key="1">
    <source>
        <dbReference type="SAM" id="MobiDB-lite"/>
    </source>
</evidence>
<feature type="compositionally biased region" description="Low complexity" evidence="1">
    <location>
        <begin position="44"/>
        <end position="60"/>
    </location>
</feature>
<dbReference type="InterPro" id="IPR010539">
    <property type="entry name" value="BaxI_1-like"/>
</dbReference>
<feature type="transmembrane region" description="Helical" evidence="2">
    <location>
        <begin position="91"/>
        <end position="112"/>
    </location>
</feature>
<keyword evidence="2" id="KW-0472">Membrane</keyword>
<evidence type="ECO:0000256" key="2">
    <source>
        <dbReference type="SAM" id="Phobius"/>
    </source>
</evidence>
<feature type="transmembrane region" description="Helical" evidence="2">
    <location>
        <begin position="245"/>
        <end position="265"/>
    </location>
</feature>
<name>A0ABW2SLK1_9ACTO</name>
<reference evidence="4" key="1">
    <citation type="journal article" date="2019" name="Int. J. Syst. Evol. Microbiol.">
        <title>The Global Catalogue of Microorganisms (GCM) 10K type strain sequencing project: providing services to taxonomists for standard genome sequencing and annotation.</title>
        <authorList>
            <consortium name="The Broad Institute Genomics Platform"/>
            <consortium name="The Broad Institute Genome Sequencing Center for Infectious Disease"/>
            <person name="Wu L."/>
            <person name="Ma J."/>
        </authorList>
    </citation>
    <scope>NUCLEOTIDE SEQUENCE [LARGE SCALE GENOMIC DNA]</scope>
    <source>
        <strain evidence="4">CCUG 56698</strain>
    </source>
</reference>
<feature type="transmembrane region" description="Helical" evidence="2">
    <location>
        <begin position="118"/>
        <end position="140"/>
    </location>
</feature>
<protein>
    <submittedName>
        <fullName evidence="3">Bax inhibitor-1/YccA family protein</fullName>
    </submittedName>
</protein>
<dbReference type="RefSeq" id="WP_380973789.1">
    <property type="nucleotide sequence ID" value="NZ_JBHTEF010000001.1"/>
</dbReference>
<evidence type="ECO:0000313" key="3">
    <source>
        <dbReference type="EMBL" id="MFC7581011.1"/>
    </source>
</evidence>
<feature type="transmembrane region" description="Helical" evidence="2">
    <location>
        <begin position="173"/>
        <end position="195"/>
    </location>
</feature>
<feature type="region of interest" description="Disordered" evidence="1">
    <location>
        <begin position="1"/>
        <end position="60"/>
    </location>
</feature>
<keyword evidence="2" id="KW-0812">Transmembrane</keyword>
<dbReference type="PANTHER" id="PTHR41282">
    <property type="entry name" value="CONSERVED TRANSMEMBRANE PROTEIN-RELATED"/>
    <property type="match status" value="1"/>
</dbReference>
<dbReference type="Proteomes" id="UP001596527">
    <property type="component" value="Unassembled WGS sequence"/>
</dbReference>
<feature type="transmembrane region" description="Helical" evidence="2">
    <location>
        <begin position="207"/>
        <end position="225"/>
    </location>
</feature>
<dbReference type="Pfam" id="PF12811">
    <property type="entry name" value="BaxI_1"/>
    <property type="match status" value="1"/>
</dbReference>
<feature type="transmembrane region" description="Helical" evidence="2">
    <location>
        <begin position="147"/>
        <end position="167"/>
    </location>
</feature>
<accession>A0ABW2SLK1</accession>
<dbReference type="PANTHER" id="PTHR41282:SF1">
    <property type="entry name" value="CONSERVED TRANSMEMBRANE PROTEIN-RELATED"/>
    <property type="match status" value="1"/>
</dbReference>
<gene>
    <name evidence="3" type="ORF">ACFQWG_07340</name>
</gene>
<evidence type="ECO:0000313" key="4">
    <source>
        <dbReference type="Proteomes" id="UP001596527"/>
    </source>
</evidence>
<proteinExistence type="predicted"/>
<feature type="transmembrane region" description="Helical" evidence="2">
    <location>
        <begin position="277"/>
        <end position="297"/>
    </location>
</feature>
<keyword evidence="2" id="KW-1133">Transmembrane helix</keyword>
<organism evidence="3 4">
    <name type="scientific">Schaalia naturae</name>
    <dbReference type="NCBI Taxonomy" id="635203"/>
    <lineage>
        <taxon>Bacteria</taxon>
        <taxon>Bacillati</taxon>
        <taxon>Actinomycetota</taxon>
        <taxon>Actinomycetes</taxon>
        <taxon>Actinomycetales</taxon>
        <taxon>Actinomycetaceae</taxon>
        <taxon>Schaalia</taxon>
    </lineage>
</organism>
<comment type="caution">
    <text evidence="3">The sequence shown here is derived from an EMBL/GenBank/DDBJ whole genome shotgun (WGS) entry which is preliminary data.</text>
</comment>
<dbReference type="EMBL" id="JBHTEF010000001">
    <property type="protein sequence ID" value="MFC7581011.1"/>
    <property type="molecule type" value="Genomic_DNA"/>
</dbReference>
<sequence length="308" mass="32104">MANPVFNRLETEWKQTTPAGYPTMPGYRPGAHSAPEAQPDPRHPYGAAGPVTGAAGTPPAFDQHALEDAERAYASAPADAVDRGRMTYDDVLVKTGLLFGALVLSAAGAWAVTAANSAAGAGLMMIGLVAGFVLAMVNIFSQTIRPALIVSYAVAEGVALGALSAVMEYMYPGIVVQALVATVAVFGVTLALFASGRVRNSSKLMRFTLIGLIGILVYRVLDWVLALTGVVQGGLSGATFMGIDLGLVVGVVAVLIGAMCLIGDFDQAKVGVARGVPAKFAWSCAFGMMVTVVWMYVEILNLLSYLRD</sequence>